<evidence type="ECO:0000313" key="2">
    <source>
        <dbReference type="Proteomes" id="UP000436483"/>
    </source>
</evidence>
<reference evidence="1 2" key="1">
    <citation type="submission" date="2019-12" db="EMBL/GenBank/DDBJ databases">
        <authorList>
            <person name="Yuan C.-G."/>
        </authorList>
    </citation>
    <scope>NUCLEOTIDE SEQUENCE [LARGE SCALE GENOMIC DNA]</scope>
    <source>
        <strain evidence="1 2">KCTC 23863</strain>
    </source>
</reference>
<organism evidence="1 2">
    <name type="scientific">Microvirga makkahensis</name>
    <dbReference type="NCBI Taxonomy" id="1128670"/>
    <lineage>
        <taxon>Bacteria</taxon>
        <taxon>Pseudomonadati</taxon>
        <taxon>Pseudomonadota</taxon>
        <taxon>Alphaproteobacteria</taxon>
        <taxon>Hyphomicrobiales</taxon>
        <taxon>Methylobacteriaceae</taxon>
        <taxon>Microvirga</taxon>
    </lineage>
</organism>
<accession>A0A7X3MP24</accession>
<dbReference type="OrthoDB" id="8019824at2"/>
<name>A0A7X3MP24_9HYPH</name>
<dbReference type="EMBL" id="WURB01000002">
    <property type="protein sequence ID" value="MXQ10606.1"/>
    <property type="molecule type" value="Genomic_DNA"/>
</dbReference>
<protein>
    <submittedName>
        <fullName evidence="1">Uncharacterized protein</fullName>
    </submittedName>
</protein>
<comment type="caution">
    <text evidence="1">The sequence shown here is derived from an EMBL/GenBank/DDBJ whole genome shotgun (WGS) entry which is preliminary data.</text>
</comment>
<dbReference type="AlphaFoldDB" id="A0A7X3MP24"/>
<evidence type="ECO:0000313" key="1">
    <source>
        <dbReference type="EMBL" id="MXQ10606.1"/>
    </source>
</evidence>
<dbReference type="RefSeq" id="WP_160883207.1">
    <property type="nucleotide sequence ID" value="NZ_WURB01000002.1"/>
</dbReference>
<gene>
    <name evidence="1" type="ORF">GR328_03905</name>
</gene>
<dbReference type="Proteomes" id="UP000436483">
    <property type="component" value="Unassembled WGS sequence"/>
</dbReference>
<proteinExistence type="predicted"/>
<keyword evidence="2" id="KW-1185">Reference proteome</keyword>
<reference evidence="1 2" key="2">
    <citation type="submission" date="2020-01" db="EMBL/GenBank/DDBJ databases">
        <title>Microvirga sp. nov., an arsenate reduction bacterium isolated from Tibet hotspring sediments.</title>
        <authorList>
            <person name="Xian W.-D."/>
            <person name="Li W.-J."/>
        </authorList>
    </citation>
    <scope>NUCLEOTIDE SEQUENCE [LARGE SCALE GENOMIC DNA]</scope>
    <source>
        <strain evidence="1 2">KCTC 23863</strain>
    </source>
</reference>
<sequence>MKYSAKLRAKNEASTYSPVIAPETKERFHDLLNALECMDARTARELERLDKSGAEEDLKEFVRQSIVSRHQEIRLPLQEAAEELRAQFQGSLPEDDH</sequence>